<dbReference type="STRING" id="1140003.OMY_00845"/>
<dbReference type="PATRIC" id="fig|1140003.3.peg.802"/>
<evidence type="ECO:0000313" key="2">
    <source>
        <dbReference type="Proteomes" id="UP000015961"/>
    </source>
</evidence>
<dbReference type="InterPro" id="IPR011256">
    <property type="entry name" value="Reg_factor_effector_dom_sf"/>
</dbReference>
<comment type="caution">
    <text evidence="1">The sequence shown here is derived from an EMBL/GenBank/DDBJ whole genome shotgun (WGS) entry which is preliminary data.</text>
</comment>
<accession>S0P6J4</accession>
<reference evidence="1 2" key="1">
    <citation type="submission" date="2013-03" db="EMBL/GenBank/DDBJ databases">
        <title>The Genome Sequence of Enterococcus sulfureus ATCC_49903 (PacBio/Illumina hybrid assembly).</title>
        <authorList>
            <consortium name="The Broad Institute Genomics Platform"/>
            <consortium name="The Broad Institute Genome Sequencing Center for Infectious Disease"/>
            <person name="Earl A."/>
            <person name="Russ C."/>
            <person name="Gilmore M."/>
            <person name="Surin D."/>
            <person name="Walker B."/>
            <person name="Young S."/>
            <person name="Zeng Q."/>
            <person name="Gargeya S."/>
            <person name="Fitzgerald M."/>
            <person name="Haas B."/>
            <person name="Abouelleil A."/>
            <person name="Allen A.W."/>
            <person name="Alvarado L."/>
            <person name="Arachchi H.M."/>
            <person name="Berlin A.M."/>
            <person name="Chapman S.B."/>
            <person name="Gainer-Dewar J."/>
            <person name="Goldberg J."/>
            <person name="Griggs A."/>
            <person name="Gujja S."/>
            <person name="Hansen M."/>
            <person name="Howarth C."/>
            <person name="Imamovic A."/>
            <person name="Ireland A."/>
            <person name="Larimer J."/>
            <person name="McCowan C."/>
            <person name="Murphy C."/>
            <person name="Pearson M."/>
            <person name="Poon T.W."/>
            <person name="Priest M."/>
            <person name="Roberts A."/>
            <person name="Saif S."/>
            <person name="Shea T."/>
            <person name="Sisk P."/>
            <person name="Sykes S."/>
            <person name="Wortman J."/>
            <person name="Nusbaum C."/>
            <person name="Birren B."/>
        </authorList>
    </citation>
    <scope>NUCLEOTIDE SEQUENCE [LARGE SCALE GENOMIC DNA]</scope>
    <source>
        <strain evidence="1 2">ATCC 49903</strain>
    </source>
</reference>
<dbReference type="EMBL" id="ASWO01000005">
    <property type="protein sequence ID" value="EOT84106.1"/>
    <property type="molecule type" value="Genomic_DNA"/>
</dbReference>
<dbReference type="Proteomes" id="UP000015961">
    <property type="component" value="Unassembled WGS sequence"/>
</dbReference>
<organism evidence="1 2">
    <name type="scientific">Enterococcus sulfureus ATCC 49903</name>
    <dbReference type="NCBI Taxonomy" id="1140003"/>
    <lineage>
        <taxon>Bacteria</taxon>
        <taxon>Bacillati</taxon>
        <taxon>Bacillota</taxon>
        <taxon>Bacilli</taxon>
        <taxon>Lactobacillales</taxon>
        <taxon>Enterococcaceae</taxon>
        <taxon>Enterococcus</taxon>
    </lineage>
</organism>
<dbReference type="AlphaFoldDB" id="S0P6J4"/>
<dbReference type="RefSeq" id="WP_016185299.1">
    <property type="nucleotide sequence ID" value="NZ_ASWO01000005.1"/>
</dbReference>
<name>S0P6J4_9ENTE</name>
<keyword evidence="2" id="KW-1185">Reference proteome</keyword>
<proteinExistence type="predicted"/>
<protein>
    <recommendedName>
        <fullName evidence="3">Integron-associated effector binding protein domain-containing protein</fullName>
    </recommendedName>
</protein>
<dbReference type="SUPFAM" id="SSF55136">
    <property type="entry name" value="Probable bacterial effector-binding domain"/>
    <property type="match status" value="1"/>
</dbReference>
<evidence type="ECO:0000313" key="1">
    <source>
        <dbReference type="EMBL" id="EOT84106.1"/>
    </source>
</evidence>
<sequence>MDYYKKRIHDLAILGRLGRQQSDETSTWIQLLWFEFEQYLTELQPLFTQPLTEETVDCWGISSDQDTFLAPPEKEGLYLAGIQVKKGTVAPKGWTYWELPDQDYLVLKTNVLLVDQTVKEIFEVILPKEQVILTGAIQEFYAATDTPGELWLYCPIESSIELEKHHSTLLKR</sequence>
<dbReference type="OrthoDB" id="9787872at2"/>
<dbReference type="Gene3D" id="3.20.80.10">
    <property type="entry name" value="Regulatory factor, effector binding domain"/>
    <property type="match status" value="1"/>
</dbReference>
<dbReference type="eggNOG" id="COG3708">
    <property type="taxonomic scope" value="Bacteria"/>
</dbReference>
<gene>
    <name evidence="1" type="ORF">I573_01833</name>
</gene>
<evidence type="ECO:0008006" key="3">
    <source>
        <dbReference type="Google" id="ProtNLM"/>
    </source>
</evidence>